<feature type="transmembrane region" description="Helical" evidence="2">
    <location>
        <begin position="68"/>
        <end position="86"/>
    </location>
</feature>
<name>A0A371D7V3_9APHY</name>
<feature type="transmembrane region" description="Helical" evidence="2">
    <location>
        <begin position="35"/>
        <end position="56"/>
    </location>
</feature>
<gene>
    <name evidence="3" type="ORF">OH76DRAFT_1483714</name>
</gene>
<evidence type="ECO:0000313" key="3">
    <source>
        <dbReference type="EMBL" id="RDX48615.1"/>
    </source>
</evidence>
<keyword evidence="2" id="KW-1133">Transmembrane helix</keyword>
<protein>
    <submittedName>
        <fullName evidence="3">Uncharacterized protein</fullName>
    </submittedName>
</protein>
<reference evidence="3 4" key="1">
    <citation type="journal article" date="2018" name="Biotechnol. Biofuels">
        <title>Integrative visual omics of the white-rot fungus Polyporus brumalis exposes the biotechnological potential of its oxidative enzymes for delignifying raw plant biomass.</title>
        <authorList>
            <person name="Miyauchi S."/>
            <person name="Rancon A."/>
            <person name="Drula E."/>
            <person name="Hage H."/>
            <person name="Chaduli D."/>
            <person name="Favel A."/>
            <person name="Grisel S."/>
            <person name="Henrissat B."/>
            <person name="Herpoel-Gimbert I."/>
            <person name="Ruiz-Duenas F.J."/>
            <person name="Chevret D."/>
            <person name="Hainaut M."/>
            <person name="Lin J."/>
            <person name="Wang M."/>
            <person name="Pangilinan J."/>
            <person name="Lipzen A."/>
            <person name="Lesage-Meessen L."/>
            <person name="Navarro D."/>
            <person name="Riley R."/>
            <person name="Grigoriev I.V."/>
            <person name="Zhou S."/>
            <person name="Raouche S."/>
            <person name="Rosso M.N."/>
        </authorList>
    </citation>
    <scope>NUCLEOTIDE SEQUENCE [LARGE SCALE GENOMIC DNA]</scope>
    <source>
        <strain evidence="3 4">BRFM 1820</strain>
    </source>
</reference>
<evidence type="ECO:0000313" key="4">
    <source>
        <dbReference type="Proteomes" id="UP000256964"/>
    </source>
</evidence>
<dbReference type="AlphaFoldDB" id="A0A371D7V3"/>
<dbReference type="OrthoDB" id="2756573at2759"/>
<keyword evidence="2" id="KW-0472">Membrane</keyword>
<evidence type="ECO:0000256" key="1">
    <source>
        <dbReference type="SAM" id="MobiDB-lite"/>
    </source>
</evidence>
<keyword evidence="4" id="KW-1185">Reference proteome</keyword>
<keyword evidence="2" id="KW-0812">Transmembrane</keyword>
<feature type="region of interest" description="Disordered" evidence="1">
    <location>
        <begin position="94"/>
        <end position="118"/>
    </location>
</feature>
<evidence type="ECO:0000256" key="2">
    <source>
        <dbReference type="SAM" id="Phobius"/>
    </source>
</evidence>
<dbReference type="EMBL" id="KZ857410">
    <property type="protein sequence ID" value="RDX48615.1"/>
    <property type="molecule type" value="Genomic_DNA"/>
</dbReference>
<organism evidence="3 4">
    <name type="scientific">Lentinus brumalis</name>
    <dbReference type="NCBI Taxonomy" id="2498619"/>
    <lineage>
        <taxon>Eukaryota</taxon>
        <taxon>Fungi</taxon>
        <taxon>Dikarya</taxon>
        <taxon>Basidiomycota</taxon>
        <taxon>Agaricomycotina</taxon>
        <taxon>Agaricomycetes</taxon>
        <taxon>Polyporales</taxon>
        <taxon>Polyporaceae</taxon>
        <taxon>Lentinus</taxon>
    </lineage>
</organism>
<accession>A0A371D7V3</accession>
<sequence length="158" mass="17634">MVASHAVLVFVTMVKTFSIKRLAWRSRMRTPLATLLLRDGILFLVLLVFNAFANFYANPKNSTTLFLVWPYFHEIIYVIILSHFILDVRGLSPAPTESSESNPTPNMPTLETPRAKDDVHSGITADRLVVELQRDGEPLHTINHVPHGSAAAVLTSEV</sequence>
<dbReference type="Proteomes" id="UP000256964">
    <property type="component" value="Unassembled WGS sequence"/>
</dbReference>
<proteinExistence type="predicted"/>
<feature type="compositionally biased region" description="Polar residues" evidence="1">
    <location>
        <begin position="95"/>
        <end position="109"/>
    </location>
</feature>